<accession>A0A4R6U963</accession>
<keyword evidence="10" id="KW-1185">Reference proteome</keyword>
<evidence type="ECO:0000256" key="2">
    <source>
        <dbReference type="ARBA" id="ARBA00022448"/>
    </source>
</evidence>
<feature type="transmembrane region" description="Helical" evidence="7">
    <location>
        <begin position="251"/>
        <end position="278"/>
    </location>
</feature>
<proteinExistence type="inferred from homology"/>
<evidence type="ECO:0000256" key="7">
    <source>
        <dbReference type="RuleBase" id="RU363032"/>
    </source>
</evidence>
<evidence type="ECO:0000256" key="5">
    <source>
        <dbReference type="ARBA" id="ARBA00022989"/>
    </source>
</evidence>
<keyword evidence="4 7" id="KW-0812">Transmembrane</keyword>
<reference evidence="9 10" key="1">
    <citation type="submission" date="2019-03" db="EMBL/GenBank/DDBJ databases">
        <title>Genomic Encyclopedia of Type Strains, Phase IV (KMG-IV): sequencing the most valuable type-strain genomes for metagenomic binning, comparative biology and taxonomic classification.</title>
        <authorList>
            <person name="Goeker M."/>
        </authorList>
    </citation>
    <scope>NUCLEOTIDE SEQUENCE [LARGE SCALE GENOMIC DNA]</scope>
    <source>
        <strain evidence="9 10">DSM 28697</strain>
    </source>
</reference>
<dbReference type="Pfam" id="PF00528">
    <property type="entry name" value="BPD_transp_1"/>
    <property type="match status" value="1"/>
</dbReference>
<dbReference type="AlphaFoldDB" id="A0A4R6U963"/>
<dbReference type="CDD" id="cd06261">
    <property type="entry name" value="TM_PBP2"/>
    <property type="match status" value="1"/>
</dbReference>
<dbReference type="InterPro" id="IPR000515">
    <property type="entry name" value="MetI-like"/>
</dbReference>
<dbReference type="GO" id="GO:0005886">
    <property type="term" value="C:plasma membrane"/>
    <property type="evidence" value="ECO:0007669"/>
    <property type="project" value="UniProtKB-SubCell"/>
</dbReference>
<dbReference type="Proteomes" id="UP000295632">
    <property type="component" value="Unassembled WGS sequence"/>
</dbReference>
<dbReference type="GO" id="GO:0055085">
    <property type="term" value="P:transmembrane transport"/>
    <property type="evidence" value="ECO:0007669"/>
    <property type="project" value="InterPro"/>
</dbReference>
<sequence length="344" mass="38378">MKDGHLNERKRKGALLLSGLKTSTVHSARPTVSGRVKAKLKKEYKLASRSLSRHWELYLLLLPPVLYLLIFKYIPMVGVQIAFKDFSVINGIWGSEWVGFKHFISFFESPNFWLLIENTIGISFYSLVAGFPIPIILALALNEVRTGMFKKTVQMVTYAPHFISTVIMVSIIILMLSPHVGVVDRLTTWLGIPSTNFMGIPEYFKSIYVWSGVWQGMGYSSIIYIAALAGVDSELYEAARMDGASRIKKILYIDLPHLIPISVILLILSLGSVMGVGFEKIFLMQNSLNISSSEVISTYVYKVGLLGANFSFSAAVGLFNSVINLILLILVNAIARRVSENSLW</sequence>
<dbReference type="PANTHER" id="PTHR43227">
    <property type="entry name" value="BLL4140 PROTEIN"/>
    <property type="match status" value="1"/>
</dbReference>
<feature type="transmembrane region" description="Helical" evidence="7">
    <location>
        <begin position="122"/>
        <end position="141"/>
    </location>
</feature>
<dbReference type="InterPro" id="IPR035906">
    <property type="entry name" value="MetI-like_sf"/>
</dbReference>
<feature type="transmembrane region" description="Helical" evidence="7">
    <location>
        <begin position="207"/>
        <end position="231"/>
    </location>
</feature>
<dbReference type="PROSITE" id="PS50928">
    <property type="entry name" value="ABC_TM1"/>
    <property type="match status" value="1"/>
</dbReference>
<dbReference type="InterPro" id="IPR050809">
    <property type="entry name" value="UgpAE/MalFG_permease"/>
</dbReference>
<comment type="similarity">
    <text evidence="7">Belongs to the binding-protein-dependent transport system permease family.</text>
</comment>
<name>A0A4R6U963_9BACI</name>
<dbReference type="PANTHER" id="PTHR43227:SF11">
    <property type="entry name" value="BLL4140 PROTEIN"/>
    <property type="match status" value="1"/>
</dbReference>
<organism evidence="9 10">
    <name type="scientific">Aureibacillus halotolerans</name>
    <dbReference type="NCBI Taxonomy" id="1508390"/>
    <lineage>
        <taxon>Bacteria</taxon>
        <taxon>Bacillati</taxon>
        <taxon>Bacillota</taxon>
        <taxon>Bacilli</taxon>
        <taxon>Bacillales</taxon>
        <taxon>Bacillaceae</taxon>
        <taxon>Aureibacillus</taxon>
    </lineage>
</organism>
<feature type="domain" description="ABC transmembrane type-1" evidence="8">
    <location>
        <begin position="116"/>
        <end position="331"/>
    </location>
</feature>
<keyword evidence="3" id="KW-1003">Cell membrane</keyword>
<comment type="caution">
    <text evidence="9">The sequence shown here is derived from an EMBL/GenBank/DDBJ whole genome shotgun (WGS) entry which is preliminary data.</text>
</comment>
<evidence type="ECO:0000313" key="10">
    <source>
        <dbReference type="Proteomes" id="UP000295632"/>
    </source>
</evidence>
<keyword evidence="5 7" id="KW-1133">Transmembrane helix</keyword>
<dbReference type="EMBL" id="SNYJ01000001">
    <property type="protein sequence ID" value="TDQ42971.1"/>
    <property type="molecule type" value="Genomic_DNA"/>
</dbReference>
<gene>
    <name evidence="9" type="ORF">EV213_101403</name>
</gene>
<keyword evidence="6 7" id="KW-0472">Membrane</keyword>
<evidence type="ECO:0000256" key="3">
    <source>
        <dbReference type="ARBA" id="ARBA00022475"/>
    </source>
</evidence>
<evidence type="ECO:0000313" key="9">
    <source>
        <dbReference type="EMBL" id="TDQ42971.1"/>
    </source>
</evidence>
<dbReference type="Gene3D" id="1.10.3720.10">
    <property type="entry name" value="MetI-like"/>
    <property type="match status" value="1"/>
</dbReference>
<dbReference type="SUPFAM" id="SSF161098">
    <property type="entry name" value="MetI-like"/>
    <property type="match status" value="1"/>
</dbReference>
<evidence type="ECO:0000256" key="4">
    <source>
        <dbReference type="ARBA" id="ARBA00022692"/>
    </source>
</evidence>
<feature type="transmembrane region" description="Helical" evidence="7">
    <location>
        <begin position="310"/>
        <end position="335"/>
    </location>
</feature>
<protein>
    <submittedName>
        <fullName evidence="9">Putative aldouronate transport system permease protein</fullName>
    </submittedName>
</protein>
<evidence type="ECO:0000256" key="6">
    <source>
        <dbReference type="ARBA" id="ARBA00023136"/>
    </source>
</evidence>
<evidence type="ECO:0000259" key="8">
    <source>
        <dbReference type="PROSITE" id="PS50928"/>
    </source>
</evidence>
<comment type="subcellular location">
    <subcellularLocation>
        <location evidence="1 7">Cell membrane</location>
        <topology evidence="1 7">Multi-pass membrane protein</topology>
    </subcellularLocation>
</comment>
<keyword evidence="2 7" id="KW-0813">Transport</keyword>
<feature type="transmembrane region" description="Helical" evidence="7">
    <location>
        <begin position="55"/>
        <end position="74"/>
    </location>
</feature>
<evidence type="ECO:0000256" key="1">
    <source>
        <dbReference type="ARBA" id="ARBA00004651"/>
    </source>
</evidence>
<feature type="transmembrane region" description="Helical" evidence="7">
    <location>
        <begin position="162"/>
        <end position="180"/>
    </location>
</feature>